<evidence type="ECO:0000313" key="1">
    <source>
        <dbReference type="EMBL" id="MFK2902242.1"/>
    </source>
</evidence>
<gene>
    <name evidence="1" type="ORF">ISP15_18085</name>
</gene>
<keyword evidence="2" id="KW-1185">Reference proteome</keyword>
<dbReference type="Proteomes" id="UP001620461">
    <property type="component" value="Unassembled WGS sequence"/>
</dbReference>
<dbReference type="RefSeq" id="WP_404549379.1">
    <property type="nucleotide sequence ID" value="NZ_JADIKJ010000043.1"/>
</dbReference>
<sequence length="115" mass="12737">MKVVSIRLSEAATARYQALADQTWPSPIALSTYLKKRLEEGDAIAEHLDSLRLDIRDLAFDVGRGHGLPDGGQVDSVAIETLLLLRAIANPQHVRMVHAELQRQGITPWQAETSR</sequence>
<comment type="caution">
    <text evidence="1">The sequence shown here is derived from an EMBL/GenBank/DDBJ whole genome shotgun (WGS) entry which is preliminary data.</text>
</comment>
<dbReference type="EMBL" id="JADIKJ010000043">
    <property type="protein sequence ID" value="MFK2902242.1"/>
    <property type="molecule type" value="Genomic_DNA"/>
</dbReference>
<proteinExistence type="predicted"/>
<accession>A0ABW8JQX5</accession>
<reference evidence="1 2" key="1">
    <citation type="submission" date="2020-10" db="EMBL/GenBank/DDBJ databases">
        <title>Phylogeny of dyella-like bacteria.</title>
        <authorList>
            <person name="Fu J."/>
        </authorList>
    </citation>
    <scope>NUCLEOTIDE SEQUENCE [LARGE SCALE GENOMIC DNA]</scope>
    <source>
        <strain evidence="1 2">JP1</strain>
    </source>
</reference>
<name>A0ABW8JQX5_9GAMM</name>
<protein>
    <submittedName>
        <fullName evidence="1">Uncharacterized protein</fullName>
    </submittedName>
</protein>
<organism evidence="1 2">
    <name type="scientific">Dyella jejuensis</name>
    <dbReference type="NCBI Taxonomy" id="1432009"/>
    <lineage>
        <taxon>Bacteria</taxon>
        <taxon>Pseudomonadati</taxon>
        <taxon>Pseudomonadota</taxon>
        <taxon>Gammaproteobacteria</taxon>
        <taxon>Lysobacterales</taxon>
        <taxon>Rhodanobacteraceae</taxon>
        <taxon>Dyella</taxon>
    </lineage>
</organism>
<evidence type="ECO:0000313" key="2">
    <source>
        <dbReference type="Proteomes" id="UP001620461"/>
    </source>
</evidence>